<evidence type="ECO:0000259" key="1">
    <source>
        <dbReference type="Pfam" id="PF18903"/>
    </source>
</evidence>
<evidence type="ECO:0000313" key="3">
    <source>
        <dbReference type="EMBL" id="OOP74131.1"/>
    </source>
</evidence>
<dbReference type="EMBL" id="MWMH01000002">
    <property type="protein sequence ID" value="OOP74131.1"/>
    <property type="molecule type" value="Genomic_DNA"/>
</dbReference>
<accession>A0A1S9N9Q3</accession>
<dbReference type="InterPro" id="IPR043718">
    <property type="entry name" value="DUF5659"/>
</dbReference>
<dbReference type="AlphaFoldDB" id="A0A1S9N9Q3"/>
<protein>
    <recommendedName>
        <fullName evidence="1">DUF5659 domain-containing protein</fullName>
    </recommendedName>
</protein>
<comment type="caution">
    <text evidence="3">The sequence shown here is derived from an EMBL/GenBank/DDBJ whole genome shotgun (WGS) entry which is preliminary data.</text>
</comment>
<dbReference type="EMBL" id="JABSWW010000001">
    <property type="protein sequence ID" value="NRT91491.1"/>
    <property type="molecule type" value="Genomic_DNA"/>
</dbReference>
<dbReference type="Proteomes" id="UP001193748">
    <property type="component" value="Unassembled WGS sequence"/>
</dbReference>
<gene>
    <name evidence="2" type="ORF">B0H41_005170</name>
    <name evidence="3" type="ORF">CBEIBR21_06430</name>
</gene>
<evidence type="ECO:0000313" key="4">
    <source>
        <dbReference type="Proteomes" id="UP000190959"/>
    </source>
</evidence>
<dbReference type="Proteomes" id="UP000190959">
    <property type="component" value="Unassembled WGS sequence"/>
</dbReference>
<reference evidence="3 4" key="1">
    <citation type="submission" date="2017-02" db="EMBL/GenBank/DDBJ databases">
        <title>Genome sequence of Clostridium beijerinckii Br21.</title>
        <authorList>
            <person name="Fonseca B.C."/>
            <person name="Guazzaroni M.E."/>
            <person name="Riano-Pachon D.M."/>
            <person name="Reginatto V."/>
        </authorList>
    </citation>
    <scope>NUCLEOTIDE SEQUENCE [LARGE SCALE GENOMIC DNA]</scope>
    <source>
        <strain evidence="3 4">Br21</strain>
    </source>
</reference>
<organism evidence="3 4">
    <name type="scientific">Clostridium beijerinckii</name>
    <name type="common">Clostridium MP</name>
    <dbReference type="NCBI Taxonomy" id="1520"/>
    <lineage>
        <taxon>Bacteria</taxon>
        <taxon>Bacillati</taxon>
        <taxon>Bacillota</taxon>
        <taxon>Clostridia</taxon>
        <taxon>Eubacteriales</taxon>
        <taxon>Clostridiaceae</taxon>
        <taxon>Clostridium</taxon>
    </lineage>
</organism>
<name>A0A1S9N9Q3_CLOBE</name>
<reference evidence="2" key="3">
    <citation type="journal article" date="2022" name="Nat. Biotechnol.">
        <title>Carbon-negative production of acetone and isopropanol by gas fermentation at industrial pilot scale.</title>
        <authorList>
            <person name="Liew F.E."/>
            <person name="Nogle R."/>
            <person name="Abdalla T."/>
            <person name="Rasor B.J."/>
            <person name="Canter C."/>
            <person name="Jensen R.O."/>
            <person name="Wang L."/>
            <person name="Strutz J."/>
            <person name="Chirania P."/>
            <person name="De Tissera S."/>
            <person name="Mueller A.P."/>
            <person name="Ruan Z."/>
            <person name="Gao A."/>
            <person name="Tran L."/>
            <person name="Engle N.L."/>
            <person name="Bromley J.C."/>
            <person name="Daniell J."/>
            <person name="Conrado R."/>
            <person name="Tschaplinski T.J."/>
            <person name="Giannone R.J."/>
            <person name="Hettich R.L."/>
            <person name="Karim A.S."/>
            <person name="Simpson S.D."/>
            <person name="Brown S.D."/>
            <person name="Leang C."/>
            <person name="Jewett M.C."/>
            <person name="Kopke M."/>
        </authorList>
    </citation>
    <scope>NUCLEOTIDE SEQUENCE</scope>
    <source>
        <strain evidence="2">DJ080</strain>
    </source>
</reference>
<dbReference type="Pfam" id="PF18903">
    <property type="entry name" value="DUF5659"/>
    <property type="match status" value="1"/>
</dbReference>
<dbReference type="RefSeq" id="WP_078114972.1">
    <property type="nucleotide sequence ID" value="NZ_JABSWW010000001.1"/>
</dbReference>
<reference evidence="2" key="2">
    <citation type="submission" date="2020-05" db="EMBL/GenBank/DDBJ databases">
        <authorList>
            <person name="Brown S."/>
            <person name="Huntemann M."/>
            <person name="Clum A."/>
            <person name="Spunde A."/>
            <person name="Palaniappan K."/>
            <person name="Ritter S."/>
            <person name="Mikhailova N."/>
            <person name="Chen I.-M."/>
            <person name="Stamatis D."/>
            <person name="Reddy T."/>
            <person name="O'Malley R."/>
            <person name="Daum C."/>
            <person name="Shapiro N."/>
            <person name="Ivanova N."/>
            <person name="Kyrpides N."/>
            <person name="Woyke T."/>
        </authorList>
    </citation>
    <scope>NUCLEOTIDE SEQUENCE</scope>
    <source>
        <strain evidence="2">DJ080</strain>
    </source>
</reference>
<proteinExistence type="predicted"/>
<feature type="domain" description="DUF5659" evidence="1">
    <location>
        <begin position="1"/>
        <end position="52"/>
    </location>
</feature>
<evidence type="ECO:0000313" key="2">
    <source>
        <dbReference type="EMBL" id="NRT91491.1"/>
    </source>
</evidence>
<sequence length="60" mass="7298">MEEYKIYKKKWAIQCVALGDTLLYTEDNKYKPNFKVFVFLDTPKLREHVTELDKEFHKSK</sequence>